<protein>
    <submittedName>
        <fullName evidence="3">Alkaline shock response membrane anchor protein AmaP</fullName>
    </submittedName>
</protein>
<organism evidence="3 4">
    <name type="scientific">Candidatus Auribacter fodinae</name>
    <dbReference type="NCBI Taxonomy" id="2093366"/>
    <lineage>
        <taxon>Bacteria</taxon>
        <taxon>Pseudomonadati</taxon>
        <taxon>Candidatus Auribacterota</taxon>
        <taxon>Candidatus Auribacteria</taxon>
        <taxon>Candidatus Auribacterales</taxon>
        <taxon>Candidatus Auribacteraceae</taxon>
        <taxon>Candidatus Auribacter</taxon>
    </lineage>
</organism>
<accession>A0A3A4RBV9</accession>
<keyword evidence="2" id="KW-1133">Transmembrane helix</keyword>
<keyword evidence="2" id="KW-0472">Membrane</keyword>
<evidence type="ECO:0000313" key="4">
    <source>
        <dbReference type="Proteomes" id="UP000266426"/>
    </source>
</evidence>
<keyword evidence="2" id="KW-0812">Transmembrane</keyword>
<feature type="transmembrane region" description="Helical" evidence="2">
    <location>
        <begin position="50"/>
        <end position="71"/>
    </location>
</feature>
<dbReference type="NCBIfam" id="NF033218">
    <property type="entry name" value="anchor_AmaP"/>
    <property type="match status" value="1"/>
</dbReference>
<gene>
    <name evidence="3" type="primary">amaP</name>
    <name evidence="3" type="ORF">C4541_04210</name>
</gene>
<proteinExistence type="predicted"/>
<dbReference type="Proteomes" id="UP000266426">
    <property type="component" value="Unassembled WGS sequence"/>
</dbReference>
<sequence length="234" mass="26660">MYRFVRFLFHAFFTLFVLACGISLLCLFFEYPYPFEVAQENITVFLENNLLVLVAGSALAFIAILYLVISFPCKRRETFLRYNTSEGEILISLFAVEEFIRKIARTFREIKDSYPSVTLKGKDSIEINVKLKIWAGVNNLPIAIEDLQKEIRQQIQSCLGIENIVAIHIFLAKDSFAPRDIPIKKRSISPEPLPQTAPQTAVAAKPSQYTSYQNDSDVSEDTGEVEANKEENVY</sequence>
<dbReference type="EMBL" id="QZJZ01000031">
    <property type="protein sequence ID" value="RJP60257.1"/>
    <property type="molecule type" value="Genomic_DNA"/>
</dbReference>
<dbReference type="AlphaFoldDB" id="A0A3A4RBV9"/>
<dbReference type="PROSITE" id="PS51257">
    <property type="entry name" value="PROKAR_LIPOPROTEIN"/>
    <property type="match status" value="1"/>
</dbReference>
<name>A0A3A4RBV9_9BACT</name>
<feature type="transmembrane region" description="Helical" evidence="2">
    <location>
        <begin position="7"/>
        <end position="30"/>
    </location>
</feature>
<reference evidence="3 4" key="1">
    <citation type="journal article" date="2017" name="ISME J.">
        <title>Energy and carbon metabolisms in a deep terrestrial subsurface fluid microbial community.</title>
        <authorList>
            <person name="Momper L."/>
            <person name="Jungbluth S.P."/>
            <person name="Lee M.D."/>
            <person name="Amend J.P."/>
        </authorList>
    </citation>
    <scope>NUCLEOTIDE SEQUENCE [LARGE SCALE GENOMIC DNA]</scope>
    <source>
        <strain evidence="3">SURF_26</strain>
    </source>
</reference>
<evidence type="ECO:0000313" key="3">
    <source>
        <dbReference type="EMBL" id="RJP60257.1"/>
    </source>
</evidence>
<evidence type="ECO:0000256" key="2">
    <source>
        <dbReference type="SAM" id="Phobius"/>
    </source>
</evidence>
<feature type="compositionally biased region" description="Polar residues" evidence="1">
    <location>
        <begin position="207"/>
        <end position="216"/>
    </location>
</feature>
<evidence type="ECO:0000256" key="1">
    <source>
        <dbReference type="SAM" id="MobiDB-lite"/>
    </source>
</evidence>
<comment type="caution">
    <text evidence="3">The sequence shown here is derived from an EMBL/GenBank/DDBJ whole genome shotgun (WGS) entry which is preliminary data.</text>
</comment>
<feature type="region of interest" description="Disordered" evidence="1">
    <location>
        <begin position="186"/>
        <end position="234"/>
    </location>
</feature>